<accession>A0ABN9U523</accession>
<organism evidence="4 5">
    <name type="scientific">Prorocentrum cordatum</name>
    <dbReference type="NCBI Taxonomy" id="2364126"/>
    <lineage>
        <taxon>Eukaryota</taxon>
        <taxon>Sar</taxon>
        <taxon>Alveolata</taxon>
        <taxon>Dinophyceae</taxon>
        <taxon>Prorocentrales</taxon>
        <taxon>Prorocentraceae</taxon>
        <taxon>Prorocentrum</taxon>
    </lineage>
</organism>
<protein>
    <recommendedName>
        <fullName evidence="3">Exostosin GT47 domain-containing protein</fullName>
    </recommendedName>
</protein>
<feature type="region of interest" description="Disordered" evidence="2">
    <location>
        <begin position="38"/>
        <end position="71"/>
    </location>
</feature>
<feature type="region of interest" description="Disordered" evidence="2">
    <location>
        <begin position="613"/>
        <end position="640"/>
    </location>
</feature>
<evidence type="ECO:0000259" key="3">
    <source>
        <dbReference type="Pfam" id="PF03016"/>
    </source>
</evidence>
<feature type="region of interest" description="Disordered" evidence="2">
    <location>
        <begin position="101"/>
        <end position="154"/>
    </location>
</feature>
<dbReference type="Pfam" id="PF03016">
    <property type="entry name" value="Exostosin_GT47"/>
    <property type="match status" value="1"/>
</dbReference>
<comment type="caution">
    <text evidence="4">The sequence shown here is derived from an EMBL/GenBank/DDBJ whole genome shotgun (WGS) entry which is preliminary data.</text>
</comment>
<keyword evidence="5" id="KW-1185">Reference proteome</keyword>
<dbReference type="Proteomes" id="UP001189429">
    <property type="component" value="Unassembled WGS sequence"/>
</dbReference>
<dbReference type="PANTHER" id="PTHR11062">
    <property type="entry name" value="EXOSTOSIN HEPARAN SULFATE GLYCOSYLTRANSFERASE -RELATED"/>
    <property type="match status" value="1"/>
</dbReference>
<name>A0ABN9U523_9DINO</name>
<feature type="compositionally biased region" description="Basic and acidic residues" evidence="2">
    <location>
        <begin position="101"/>
        <end position="111"/>
    </location>
</feature>
<dbReference type="PANTHER" id="PTHR11062:SF117">
    <property type="entry name" value="XYLOGLUCAN-SPECIFIC GALACTURONOSYLTRANSFERASE 1"/>
    <property type="match status" value="1"/>
</dbReference>
<evidence type="ECO:0000256" key="2">
    <source>
        <dbReference type="SAM" id="MobiDB-lite"/>
    </source>
</evidence>
<comment type="similarity">
    <text evidence="1">Belongs to the glycosyltransferase 47 family.</text>
</comment>
<evidence type="ECO:0000313" key="5">
    <source>
        <dbReference type="Proteomes" id="UP001189429"/>
    </source>
</evidence>
<feature type="domain" description="Exostosin GT47" evidence="3">
    <location>
        <begin position="165"/>
        <end position="468"/>
    </location>
</feature>
<dbReference type="InterPro" id="IPR004263">
    <property type="entry name" value="Exostosin"/>
</dbReference>
<reference evidence="4" key="1">
    <citation type="submission" date="2023-10" db="EMBL/GenBank/DDBJ databases">
        <authorList>
            <person name="Chen Y."/>
            <person name="Shah S."/>
            <person name="Dougan E. K."/>
            <person name="Thang M."/>
            <person name="Chan C."/>
        </authorList>
    </citation>
    <scope>NUCLEOTIDE SEQUENCE [LARGE SCALE GENOMIC DNA]</scope>
</reference>
<feature type="compositionally biased region" description="Basic and acidic residues" evidence="2">
    <location>
        <begin position="58"/>
        <end position="67"/>
    </location>
</feature>
<gene>
    <name evidence="4" type="ORF">PCOR1329_LOCUS45287</name>
</gene>
<proteinExistence type="inferred from homology"/>
<evidence type="ECO:0000313" key="4">
    <source>
        <dbReference type="EMBL" id="CAK0853977.1"/>
    </source>
</evidence>
<evidence type="ECO:0000256" key="1">
    <source>
        <dbReference type="ARBA" id="ARBA00010271"/>
    </source>
</evidence>
<dbReference type="EMBL" id="CAUYUJ010015443">
    <property type="protein sequence ID" value="CAK0853977.1"/>
    <property type="molecule type" value="Genomic_DNA"/>
</dbReference>
<dbReference type="InterPro" id="IPR040911">
    <property type="entry name" value="Exostosin_GT47"/>
</dbReference>
<sequence length="697" mass="75806">MPDARSICGAALLFGYGVLLARWRLQGLPVVDEVRLTQPCRPSAPRPRARLAAQSSEPRARLPELEPRPAQTTIEEVIQGIVRKSKAAGHKQLTGEEYEQLKDAVRRHEESSSGASQGEVRTAPGAAAGRPDETDAASPQASLPPAGADSAARGADKAAGHFPWVYVYDLPDRFRAQGVDRCSEVNCAFGGLPQAVMGPNGRPLELWATKSFTLPWMIYFRLLSSPWRTRNVSQARVFFVPAWSRNGLECAGAEEVWNALRRENPLLEAPGSGALERRHVLLDPRMDFVCTYMRDRKYFKRFVRVNLQVPAGSAKDPNWYAFPVPTVYHGLAAGAPARTRPRGRARYLWSHSSGLHGKAQNLRRALGWECRSSKLACAPSFSVPQEDPGDPKRTWLFNVKGMVNAMLSSTFCAQPPGDTPLRKGIVDSIVFGCIPVLFVPQQLVIPQAHLTEEEMLSMCVYVPEDKITGARLASIYTKACNRSQNEECPQTPSENLEPILAAIGDEEIRAKQDSMAALAYRVTLQLSDTGEQDSLRMMLEAVAAKADAAGDAPSRRAFAPQRAGGAEGLGFLEADAAGDALSRRVLPPQRVGEEAESSAAPERDDLAPLAERQGDARHASGGEGADSGRPAAAARGCASSPGDGVWDYEDDLAGDAEACSYYAWHSKLRGSLHESLERATSRGAILREQFLNSFSRV</sequence>